<feature type="transmembrane region" description="Helical" evidence="1">
    <location>
        <begin position="6"/>
        <end position="24"/>
    </location>
</feature>
<accession>A0A163ICP0</accession>
<feature type="transmembrane region" description="Helical" evidence="1">
    <location>
        <begin position="44"/>
        <end position="66"/>
    </location>
</feature>
<dbReference type="EMBL" id="LWMH01000001">
    <property type="protein sequence ID" value="KZS45902.1"/>
    <property type="molecule type" value="Genomic_DNA"/>
</dbReference>
<sequence length="189" mass="21252">MNNVQLILTALILLILFGLINLMINYISRRDGEPHVPFRKKLWLIPLLSAFIIIPLELFAMLYAGWFPLTDPAGSGDTLAFDSNGVLLGFSLIVLIGFLIFESLIHPLVIALLRLLLRKDASIYIKQTVTIAFDTVLLYIVSLLIPAIPIGGWLQSLFIALFFHLIEWILIGVQTWVQQRKRARAESAG</sequence>
<evidence type="ECO:0000313" key="3">
    <source>
        <dbReference type="Proteomes" id="UP000076796"/>
    </source>
</evidence>
<feature type="transmembrane region" description="Helical" evidence="1">
    <location>
        <begin position="129"/>
        <end position="151"/>
    </location>
</feature>
<evidence type="ECO:0000313" key="2">
    <source>
        <dbReference type="EMBL" id="KZS45902.1"/>
    </source>
</evidence>
<proteinExistence type="predicted"/>
<keyword evidence="1" id="KW-1133">Transmembrane helix</keyword>
<organism evidence="2 3">
    <name type="scientific">Paenibacillus glucanolyticus</name>
    <dbReference type="NCBI Taxonomy" id="59843"/>
    <lineage>
        <taxon>Bacteria</taxon>
        <taxon>Bacillati</taxon>
        <taxon>Bacillota</taxon>
        <taxon>Bacilli</taxon>
        <taxon>Bacillales</taxon>
        <taxon>Paenibacillaceae</taxon>
        <taxon>Paenibacillus</taxon>
    </lineage>
</organism>
<dbReference type="AlphaFoldDB" id="A0A163ICP0"/>
<dbReference type="OrthoDB" id="2662266at2"/>
<keyword evidence="1" id="KW-0472">Membrane</keyword>
<keyword evidence="3" id="KW-1185">Reference proteome</keyword>
<dbReference type="GeneID" id="97552704"/>
<feature type="transmembrane region" description="Helical" evidence="1">
    <location>
        <begin position="157"/>
        <end position="177"/>
    </location>
</feature>
<dbReference type="Proteomes" id="UP000076796">
    <property type="component" value="Unassembled WGS sequence"/>
</dbReference>
<keyword evidence="1" id="KW-0812">Transmembrane</keyword>
<name>A0A163ICP0_9BACL</name>
<evidence type="ECO:0000256" key="1">
    <source>
        <dbReference type="SAM" id="Phobius"/>
    </source>
</evidence>
<feature type="transmembrane region" description="Helical" evidence="1">
    <location>
        <begin position="86"/>
        <end position="117"/>
    </location>
</feature>
<reference evidence="2" key="1">
    <citation type="journal article" date="2016" name="Genome Announc.">
        <title>Draft genomes of two strains of Paenibacillus glucanolyticus with capability to degrade lignocellulose.</title>
        <authorList>
            <person name="Mathews S.L."/>
            <person name="Pawlak J."/>
            <person name="Grunden A.M."/>
        </authorList>
    </citation>
    <scope>NUCLEOTIDE SEQUENCE [LARGE SCALE GENOMIC DNA]</scope>
    <source>
        <strain evidence="2">SLM1</strain>
    </source>
</reference>
<gene>
    <name evidence="2" type="ORF">AWU65_08230</name>
</gene>
<comment type="caution">
    <text evidence="2">The sequence shown here is derived from an EMBL/GenBank/DDBJ whole genome shotgun (WGS) entry which is preliminary data.</text>
</comment>
<protein>
    <submittedName>
        <fullName evidence="2">Uncharacterized protein</fullName>
    </submittedName>
</protein>
<dbReference type="RefSeq" id="WP_063478036.1">
    <property type="nucleotide sequence ID" value="NZ_CP147845.1"/>
</dbReference>